<reference evidence="4" key="1">
    <citation type="submission" date="2022-01" db="EMBL/GenBank/DDBJ databases">
        <authorList>
            <person name="Jo J.-H."/>
            <person name="Im W.-T."/>
        </authorList>
    </citation>
    <scope>NUCLEOTIDE SEQUENCE</scope>
    <source>
        <strain evidence="4">NA20</strain>
    </source>
</reference>
<gene>
    <name evidence="4" type="ORF">LZZ85_27180</name>
</gene>
<keyword evidence="1 2" id="KW-0597">Phosphoprotein</keyword>
<dbReference type="Pfam" id="PF00072">
    <property type="entry name" value="Response_reg"/>
    <property type="match status" value="1"/>
</dbReference>
<evidence type="ECO:0000256" key="1">
    <source>
        <dbReference type="ARBA" id="ARBA00022553"/>
    </source>
</evidence>
<dbReference type="Gene3D" id="3.40.50.2300">
    <property type="match status" value="1"/>
</dbReference>
<dbReference type="SUPFAM" id="SSF52172">
    <property type="entry name" value="CheY-like"/>
    <property type="match status" value="1"/>
</dbReference>
<feature type="modified residue" description="4-aspartylphosphate" evidence="2">
    <location>
        <position position="51"/>
    </location>
</feature>
<accession>A0ABS9L0B8</accession>
<comment type="caution">
    <text evidence="4">The sequence shown here is derived from an EMBL/GenBank/DDBJ whole genome shotgun (WGS) entry which is preliminary data.</text>
</comment>
<dbReference type="RefSeq" id="WP_237877066.1">
    <property type="nucleotide sequence ID" value="NZ_JAKLTR010000030.1"/>
</dbReference>
<evidence type="ECO:0000313" key="5">
    <source>
        <dbReference type="Proteomes" id="UP001165367"/>
    </source>
</evidence>
<dbReference type="SMART" id="SM00448">
    <property type="entry name" value="REC"/>
    <property type="match status" value="1"/>
</dbReference>
<keyword evidence="5" id="KW-1185">Reference proteome</keyword>
<dbReference type="InterPro" id="IPR011006">
    <property type="entry name" value="CheY-like_superfamily"/>
</dbReference>
<dbReference type="Proteomes" id="UP001165367">
    <property type="component" value="Unassembled WGS sequence"/>
</dbReference>
<evidence type="ECO:0000313" key="4">
    <source>
        <dbReference type="EMBL" id="MCG2618016.1"/>
    </source>
</evidence>
<dbReference type="EMBL" id="JAKLTR010000030">
    <property type="protein sequence ID" value="MCG2618016.1"/>
    <property type="molecule type" value="Genomic_DNA"/>
</dbReference>
<dbReference type="PANTHER" id="PTHR44591">
    <property type="entry name" value="STRESS RESPONSE REGULATOR PROTEIN 1"/>
    <property type="match status" value="1"/>
</dbReference>
<dbReference type="PANTHER" id="PTHR44591:SF3">
    <property type="entry name" value="RESPONSE REGULATORY DOMAIN-CONTAINING PROTEIN"/>
    <property type="match status" value="1"/>
</dbReference>
<sequence length="117" mass="13107">MKQIILVEDDPAITDTLRLFIQAMGFELTAYRDGNAILSGLKTLPDLFLLDKQLPGIDGLDICRFLKSKKETQNIPVVIMSASPSVIPLSKLAGADEVIIKPYELIEMRELLFKFIQ</sequence>
<evidence type="ECO:0000256" key="2">
    <source>
        <dbReference type="PROSITE-ProRule" id="PRU00169"/>
    </source>
</evidence>
<feature type="domain" description="Response regulatory" evidence="3">
    <location>
        <begin position="3"/>
        <end position="116"/>
    </location>
</feature>
<dbReference type="InterPro" id="IPR050595">
    <property type="entry name" value="Bact_response_regulator"/>
</dbReference>
<organism evidence="4 5">
    <name type="scientific">Terrimonas ginsenosidimutans</name>
    <dbReference type="NCBI Taxonomy" id="2908004"/>
    <lineage>
        <taxon>Bacteria</taxon>
        <taxon>Pseudomonadati</taxon>
        <taxon>Bacteroidota</taxon>
        <taxon>Chitinophagia</taxon>
        <taxon>Chitinophagales</taxon>
        <taxon>Chitinophagaceae</taxon>
        <taxon>Terrimonas</taxon>
    </lineage>
</organism>
<dbReference type="PROSITE" id="PS50110">
    <property type="entry name" value="RESPONSE_REGULATORY"/>
    <property type="match status" value="1"/>
</dbReference>
<dbReference type="InterPro" id="IPR001789">
    <property type="entry name" value="Sig_transdc_resp-reg_receiver"/>
</dbReference>
<evidence type="ECO:0000259" key="3">
    <source>
        <dbReference type="PROSITE" id="PS50110"/>
    </source>
</evidence>
<name>A0ABS9L0B8_9BACT</name>
<protein>
    <submittedName>
        <fullName evidence="4">Response regulator</fullName>
    </submittedName>
</protein>
<proteinExistence type="predicted"/>